<evidence type="ECO:0000256" key="2">
    <source>
        <dbReference type="ARBA" id="ARBA00022475"/>
    </source>
</evidence>
<organism evidence="8 9">
    <name type="scientific">Pseudoalteromonas neustonica</name>
    <dbReference type="NCBI Taxonomy" id="1840331"/>
    <lineage>
        <taxon>Bacteria</taxon>
        <taxon>Pseudomonadati</taxon>
        <taxon>Pseudomonadota</taxon>
        <taxon>Gammaproteobacteria</taxon>
        <taxon>Alteromonadales</taxon>
        <taxon>Pseudoalteromonadaceae</taxon>
        <taxon>Pseudoalteromonas</taxon>
    </lineage>
</organism>
<dbReference type="PANTHER" id="PTHR43124:SF10">
    <property type="entry name" value="PURINE EFFLUX PUMP PBUE"/>
    <property type="match status" value="1"/>
</dbReference>
<evidence type="ECO:0000256" key="1">
    <source>
        <dbReference type="ARBA" id="ARBA00004651"/>
    </source>
</evidence>
<feature type="transmembrane region" description="Helical" evidence="6">
    <location>
        <begin position="306"/>
        <end position="327"/>
    </location>
</feature>
<feature type="transmembrane region" description="Helical" evidence="6">
    <location>
        <begin position="117"/>
        <end position="137"/>
    </location>
</feature>
<dbReference type="Proteomes" id="UP001388366">
    <property type="component" value="Unassembled WGS sequence"/>
</dbReference>
<keyword evidence="3 6" id="KW-0812">Transmembrane</keyword>
<feature type="transmembrane region" description="Helical" evidence="6">
    <location>
        <begin position="28"/>
        <end position="53"/>
    </location>
</feature>
<feature type="transmembrane region" description="Helical" evidence="6">
    <location>
        <begin position="339"/>
        <end position="361"/>
    </location>
</feature>
<dbReference type="Pfam" id="PF07690">
    <property type="entry name" value="MFS_1"/>
    <property type="match status" value="1"/>
</dbReference>
<dbReference type="InterPro" id="IPR020846">
    <property type="entry name" value="MFS_dom"/>
</dbReference>
<keyword evidence="5 6" id="KW-0472">Membrane</keyword>
<feature type="domain" description="Major facilitator superfamily (MFS) profile" evidence="7">
    <location>
        <begin position="19"/>
        <end position="394"/>
    </location>
</feature>
<evidence type="ECO:0000256" key="3">
    <source>
        <dbReference type="ARBA" id="ARBA00022692"/>
    </source>
</evidence>
<feature type="transmembrane region" description="Helical" evidence="6">
    <location>
        <begin position="92"/>
        <end position="111"/>
    </location>
</feature>
<comment type="subcellular location">
    <subcellularLocation>
        <location evidence="1">Cell membrane</location>
        <topology evidence="1">Multi-pass membrane protein</topology>
    </subcellularLocation>
</comment>
<evidence type="ECO:0000256" key="4">
    <source>
        <dbReference type="ARBA" id="ARBA00022989"/>
    </source>
</evidence>
<name>A0ABU9TZF8_9GAMM</name>
<dbReference type="PANTHER" id="PTHR43124">
    <property type="entry name" value="PURINE EFFLUX PUMP PBUE"/>
    <property type="match status" value="1"/>
</dbReference>
<keyword evidence="2" id="KW-1003">Cell membrane</keyword>
<feature type="transmembrane region" description="Helical" evidence="6">
    <location>
        <begin position="282"/>
        <end position="300"/>
    </location>
</feature>
<evidence type="ECO:0000313" key="8">
    <source>
        <dbReference type="EMBL" id="MEM5550175.1"/>
    </source>
</evidence>
<dbReference type="PROSITE" id="PS50850">
    <property type="entry name" value="MFS"/>
    <property type="match status" value="1"/>
</dbReference>
<dbReference type="SUPFAM" id="SSF103473">
    <property type="entry name" value="MFS general substrate transporter"/>
    <property type="match status" value="1"/>
</dbReference>
<evidence type="ECO:0000259" key="7">
    <source>
        <dbReference type="PROSITE" id="PS50850"/>
    </source>
</evidence>
<proteinExistence type="predicted"/>
<dbReference type="EMBL" id="JBBMQU010000006">
    <property type="protein sequence ID" value="MEM5550175.1"/>
    <property type="molecule type" value="Genomic_DNA"/>
</dbReference>
<feature type="transmembrane region" description="Helical" evidence="6">
    <location>
        <begin position="65"/>
        <end position="85"/>
    </location>
</feature>
<dbReference type="InterPro" id="IPR011701">
    <property type="entry name" value="MFS"/>
</dbReference>
<keyword evidence="4 6" id="KW-1133">Transmembrane helix</keyword>
<feature type="transmembrane region" description="Helical" evidence="6">
    <location>
        <begin position="149"/>
        <end position="167"/>
    </location>
</feature>
<keyword evidence="9" id="KW-1185">Reference proteome</keyword>
<comment type="caution">
    <text evidence="8">The sequence shown here is derived from an EMBL/GenBank/DDBJ whole genome shotgun (WGS) entry which is preliminary data.</text>
</comment>
<feature type="transmembrane region" description="Helical" evidence="6">
    <location>
        <begin position="173"/>
        <end position="199"/>
    </location>
</feature>
<dbReference type="RefSeq" id="WP_342883469.1">
    <property type="nucleotide sequence ID" value="NZ_JBBMQU010000006.1"/>
</dbReference>
<evidence type="ECO:0000256" key="6">
    <source>
        <dbReference type="SAM" id="Phobius"/>
    </source>
</evidence>
<reference evidence="8 9" key="1">
    <citation type="submission" date="2024-03" db="EMBL/GenBank/DDBJ databases">
        <title>Community enrichment and isolation of bacterial strains for fucoidan degradation.</title>
        <authorList>
            <person name="Sichert A."/>
        </authorList>
    </citation>
    <scope>NUCLEOTIDE SEQUENCE [LARGE SCALE GENOMIC DNA]</scope>
    <source>
        <strain evidence="8 9">AS81</strain>
    </source>
</reference>
<evidence type="ECO:0000313" key="9">
    <source>
        <dbReference type="Proteomes" id="UP001388366"/>
    </source>
</evidence>
<dbReference type="InterPro" id="IPR036259">
    <property type="entry name" value="MFS_trans_sf"/>
</dbReference>
<feature type="transmembrane region" description="Helical" evidence="6">
    <location>
        <begin position="373"/>
        <end position="391"/>
    </location>
</feature>
<protein>
    <submittedName>
        <fullName evidence="8">MFS transporter</fullName>
    </submittedName>
</protein>
<evidence type="ECO:0000256" key="5">
    <source>
        <dbReference type="ARBA" id="ARBA00023136"/>
    </source>
</evidence>
<feature type="transmembrane region" description="Helical" evidence="6">
    <location>
        <begin position="220"/>
        <end position="242"/>
    </location>
</feature>
<sequence length="399" mass="42779">MSSSKIGTDSSYWGSCSTIIDINTLKSIVAIIFIAVIGPCMFIVQPAFVQGLVEYMSYTEEQAGLIASAEMFGVAATAIGINFILNRFNWRVLVSIFLIFAGVGNFLSLLMEDANSLMIMRFITGLGSGGIMVFSFTMMGITLRADRNLGYMLVAILGYGALGLLIMPSAFNLVGVAGVLFFLGLFCLSGLFFVANLPCSHQAHGEVTDKSKTYTRSTKLITLSSILLYNIAIGLVWVYMFVLGVESGIAEQTVANGLTASQFFGVLGASMAIFFEGRYGRVLPLSIGIFGGALGIWLLLDIPSAIAFIVGVCVFNGLWNLTIPYLMALLSDFDNKGRMVTFGVTLQFIGYAVGPALASLLLDVGGFDLINKLAIGFFIVSAILLIPSLRAQKKTKIQG</sequence>
<dbReference type="InterPro" id="IPR050189">
    <property type="entry name" value="MFS_Efflux_Transporters"/>
</dbReference>
<gene>
    <name evidence="8" type="ORF">WNY63_05455</name>
</gene>
<accession>A0ABU9TZF8</accession>
<feature type="transmembrane region" description="Helical" evidence="6">
    <location>
        <begin position="254"/>
        <end position="275"/>
    </location>
</feature>
<dbReference type="Gene3D" id="1.20.1250.20">
    <property type="entry name" value="MFS general substrate transporter like domains"/>
    <property type="match status" value="1"/>
</dbReference>